<feature type="region of interest" description="Disordered" evidence="1">
    <location>
        <begin position="96"/>
        <end position="119"/>
    </location>
</feature>
<dbReference type="Proteomes" id="UP000799772">
    <property type="component" value="Unassembled WGS sequence"/>
</dbReference>
<evidence type="ECO:0000256" key="1">
    <source>
        <dbReference type="SAM" id="MobiDB-lite"/>
    </source>
</evidence>
<dbReference type="InterPro" id="IPR035426">
    <property type="entry name" value="Gemin2/Brr1"/>
</dbReference>
<sequence>MADEKRPIDALEEGEVEEDGNTTDSGRSPVRKKSRYHVSSYNFAQTNQENGNNTSEEQEDPTDSEMSGSQGPQRASRSIRQVNVFPAATLRDEHFGQRFAWPGLDDDDGEGGEQDDGPESTKEAMLFLKSVREEADALPFVMKAEATEDYSSAANFTPYGKTKPSGGFYSHGVYMAAPVLGPTLPPPSNRLQDAYHEHLKQSFLYIRKRLLQQPSQAEKDATKNHLTRFNSSTKRKWEQIISNSNPHRAPLSTMPLPERFRLLALCKARLQFKQNVPKLLSVWIWTLLASLPEVTMLSSPEVSDVRTLMKRACEVLENKDDDEDEEDEEMSEDDDEEGSDDDAEEYPDGNTKATLDMIFTVVGELFGQRDLLNYRQVWA</sequence>
<feature type="region of interest" description="Disordered" evidence="1">
    <location>
        <begin position="1"/>
        <end position="79"/>
    </location>
</feature>
<dbReference type="GO" id="GO:0000387">
    <property type="term" value="P:spliceosomal snRNP assembly"/>
    <property type="evidence" value="ECO:0007669"/>
    <property type="project" value="InterPro"/>
</dbReference>
<feature type="compositionally biased region" description="Acidic residues" evidence="1">
    <location>
        <begin position="104"/>
        <end position="118"/>
    </location>
</feature>
<gene>
    <name evidence="2" type="ORF">NA57DRAFT_71305</name>
</gene>
<dbReference type="AlphaFoldDB" id="A0A9P4IP73"/>
<evidence type="ECO:0000313" key="3">
    <source>
        <dbReference type="Proteomes" id="UP000799772"/>
    </source>
</evidence>
<accession>A0A9P4IP73</accession>
<evidence type="ECO:0000313" key="2">
    <source>
        <dbReference type="EMBL" id="KAF2105110.1"/>
    </source>
</evidence>
<dbReference type="Gene3D" id="1.20.58.1070">
    <property type="match status" value="1"/>
</dbReference>
<feature type="compositionally biased region" description="Acidic residues" evidence="1">
    <location>
        <begin position="10"/>
        <end position="21"/>
    </location>
</feature>
<feature type="compositionally biased region" description="Polar residues" evidence="1">
    <location>
        <begin position="37"/>
        <end position="55"/>
    </location>
</feature>
<feature type="region of interest" description="Disordered" evidence="1">
    <location>
        <begin position="315"/>
        <end position="351"/>
    </location>
</feature>
<protein>
    <submittedName>
        <fullName evidence="2">Uncharacterized protein</fullName>
    </submittedName>
</protein>
<comment type="caution">
    <text evidence="2">The sequence shown here is derived from an EMBL/GenBank/DDBJ whole genome shotgun (WGS) entry which is preliminary data.</text>
</comment>
<feature type="compositionally biased region" description="Acidic residues" evidence="1">
    <location>
        <begin position="319"/>
        <end position="347"/>
    </location>
</feature>
<reference evidence="2" key="1">
    <citation type="journal article" date="2020" name="Stud. Mycol.">
        <title>101 Dothideomycetes genomes: a test case for predicting lifestyles and emergence of pathogens.</title>
        <authorList>
            <person name="Haridas S."/>
            <person name="Albert R."/>
            <person name="Binder M."/>
            <person name="Bloem J."/>
            <person name="Labutti K."/>
            <person name="Salamov A."/>
            <person name="Andreopoulos B."/>
            <person name="Baker S."/>
            <person name="Barry K."/>
            <person name="Bills G."/>
            <person name="Bluhm B."/>
            <person name="Cannon C."/>
            <person name="Castanera R."/>
            <person name="Culley D."/>
            <person name="Daum C."/>
            <person name="Ezra D."/>
            <person name="Gonzalez J."/>
            <person name="Henrissat B."/>
            <person name="Kuo A."/>
            <person name="Liang C."/>
            <person name="Lipzen A."/>
            <person name="Lutzoni F."/>
            <person name="Magnuson J."/>
            <person name="Mondo S."/>
            <person name="Nolan M."/>
            <person name="Ohm R."/>
            <person name="Pangilinan J."/>
            <person name="Park H.-J."/>
            <person name="Ramirez L."/>
            <person name="Alfaro M."/>
            <person name="Sun H."/>
            <person name="Tritt A."/>
            <person name="Yoshinaga Y."/>
            <person name="Zwiers L.-H."/>
            <person name="Turgeon B."/>
            <person name="Goodwin S."/>
            <person name="Spatafora J."/>
            <person name="Crous P."/>
            <person name="Grigoriev I."/>
        </authorList>
    </citation>
    <scope>NUCLEOTIDE SEQUENCE</scope>
    <source>
        <strain evidence="2">CBS 133067</strain>
    </source>
</reference>
<proteinExistence type="predicted"/>
<dbReference type="EMBL" id="ML978121">
    <property type="protein sequence ID" value="KAF2105110.1"/>
    <property type="molecule type" value="Genomic_DNA"/>
</dbReference>
<dbReference type="Pfam" id="PF04938">
    <property type="entry name" value="SIP1"/>
    <property type="match status" value="1"/>
</dbReference>
<dbReference type="OrthoDB" id="428895at2759"/>
<name>A0A9P4IP73_9PEZI</name>
<organism evidence="2 3">
    <name type="scientific">Rhizodiscina lignyota</name>
    <dbReference type="NCBI Taxonomy" id="1504668"/>
    <lineage>
        <taxon>Eukaryota</taxon>
        <taxon>Fungi</taxon>
        <taxon>Dikarya</taxon>
        <taxon>Ascomycota</taxon>
        <taxon>Pezizomycotina</taxon>
        <taxon>Dothideomycetes</taxon>
        <taxon>Pleosporomycetidae</taxon>
        <taxon>Aulographales</taxon>
        <taxon>Rhizodiscinaceae</taxon>
        <taxon>Rhizodiscina</taxon>
    </lineage>
</organism>
<feature type="compositionally biased region" description="Polar residues" evidence="1">
    <location>
        <begin position="64"/>
        <end position="79"/>
    </location>
</feature>
<keyword evidence="3" id="KW-1185">Reference proteome</keyword>